<evidence type="ECO:0000256" key="2">
    <source>
        <dbReference type="SAM" id="MobiDB-lite"/>
    </source>
</evidence>
<protein>
    <submittedName>
        <fullName evidence="4">Uncharacterized protein</fullName>
    </submittedName>
</protein>
<feature type="compositionally biased region" description="Low complexity" evidence="2">
    <location>
        <begin position="16"/>
        <end position="35"/>
    </location>
</feature>
<reference evidence="4" key="1">
    <citation type="submission" date="2013-10" db="EMBL/GenBank/DDBJ databases">
        <title>Genomic analysis of the causative agents of coccidiosis in chickens.</title>
        <authorList>
            <person name="Reid A.J."/>
            <person name="Blake D."/>
            <person name="Billington K."/>
            <person name="Browne H."/>
            <person name="Dunn M."/>
            <person name="Hung S."/>
            <person name="Kawahara F."/>
            <person name="Miranda-Saavedra D."/>
            <person name="Mourier T."/>
            <person name="Nagra H."/>
            <person name="Otto T.D."/>
            <person name="Rawlings N."/>
            <person name="Sanchez A."/>
            <person name="Sanders M."/>
            <person name="Subramaniam C."/>
            <person name="Tay Y."/>
            <person name="Dear P."/>
            <person name="Doerig C."/>
            <person name="Gruber A."/>
            <person name="Parkinson J."/>
            <person name="Shirley M."/>
            <person name="Wan K.L."/>
            <person name="Berriman M."/>
            <person name="Tomley F."/>
            <person name="Pain A."/>
        </authorList>
    </citation>
    <scope>NUCLEOTIDE SEQUENCE [LARGE SCALE GENOMIC DNA]</scope>
    <source>
        <strain evidence="4">Houghton</strain>
    </source>
</reference>
<evidence type="ECO:0000313" key="4">
    <source>
        <dbReference type="EMBL" id="CDI80387.1"/>
    </source>
</evidence>
<feature type="transmembrane region" description="Helical" evidence="3">
    <location>
        <begin position="210"/>
        <end position="229"/>
    </location>
</feature>
<keyword evidence="1" id="KW-0175">Coiled coil</keyword>
<keyword evidence="3" id="KW-1133">Transmembrane helix</keyword>
<keyword evidence="3" id="KW-0472">Membrane</keyword>
<dbReference type="AlphaFoldDB" id="U6GLC4"/>
<accession>U6GLC4</accession>
<keyword evidence="3" id="KW-0812">Transmembrane</keyword>
<reference evidence="4" key="2">
    <citation type="submission" date="2013-10" db="EMBL/GenBank/DDBJ databases">
        <authorList>
            <person name="Aslett M."/>
        </authorList>
    </citation>
    <scope>NUCLEOTIDE SEQUENCE [LARGE SCALE GENOMIC DNA]</scope>
    <source>
        <strain evidence="4">Houghton</strain>
    </source>
</reference>
<feature type="transmembrane region" description="Helical" evidence="3">
    <location>
        <begin position="40"/>
        <end position="64"/>
    </location>
</feature>
<dbReference type="GeneID" id="25273198"/>
<keyword evidence="5" id="KW-1185">Reference proteome</keyword>
<feature type="region of interest" description="Disordered" evidence="2">
    <location>
        <begin position="1"/>
        <end position="36"/>
    </location>
</feature>
<evidence type="ECO:0000313" key="5">
    <source>
        <dbReference type="Proteomes" id="UP000018050"/>
    </source>
</evidence>
<evidence type="ECO:0000256" key="1">
    <source>
        <dbReference type="SAM" id="Coils"/>
    </source>
</evidence>
<proteinExistence type="predicted"/>
<dbReference type="VEuPathDB" id="ToxoDB:EAH_00051280"/>
<name>U6GLC4_EIMAC</name>
<dbReference type="EMBL" id="HG671198">
    <property type="protein sequence ID" value="CDI80387.1"/>
    <property type="molecule type" value="Genomic_DNA"/>
</dbReference>
<gene>
    <name evidence="4" type="ORF">EAH_00051280</name>
</gene>
<sequence length="249" mass="27049">MKPLIELGSNERAGCSSAKADSASSNSNSSSSSSSSRKRALGCCMFFVCLCSFIFPLLFVYAAGDPAEHLHPAWAACAALAEPGAPAAVSIEAYAAAALQQKQRHKQQQKKEENQQQKQQQQVELCLGAAWVAACVRDVVGPLFDLGFEAQLHFFELCDPEGELPLEEPIRCTRLLAEAGLDSPGSPHYDFCRSWMEANALRPKENFSTVALFGAACVLVALLLLEAVARLSCWRSRLRREAKAERLAS</sequence>
<dbReference type="OrthoDB" id="354829at2759"/>
<feature type="coiled-coil region" evidence="1">
    <location>
        <begin position="95"/>
        <end position="124"/>
    </location>
</feature>
<evidence type="ECO:0000256" key="3">
    <source>
        <dbReference type="SAM" id="Phobius"/>
    </source>
</evidence>
<dbReference type="RefSeq" id="XP_013249653.1">
    <property type="nucleotide sequence ID" value="XM_013394199.1"/>
</dbReference>
<dbReference type="Proteomes" id="UP000018050">
    <property type="component" value="Unassembled WGS sequence"/>
</dbReference>
<organism evidence="4 5">
    <name type="scientific">Eimeria acervulina</name>
    <name type="common">Coccidian parasite</name>
    <dbReference type="NCBI Taxonomy" id="5801"/>
    <lineage>
        <taxon>Eukaryota</taxon>
        <taxon>Sar</taxon>
        <taxon>Alveolata</taxon>
        <taxon>Apicomplexa</taxon>
        <taxon>Conoidasida</taxon>
        <taxon>Coccidia</taxon>
        <taxon>Eucoccidiorida</taxon>
        <taxon>Eimeriorina</taxon>
        <taxon>Eimeriidae</taxon>
        <taxon>Eimeria</taxon>
    </lineage>
</organism>